<keyword evidence="6" id="KW-0662">Pyridine nucleotide biosynthesis</keyword>
<dbReference type="AlphaFoldDB" id="A0A8E2WG87"/>
<name>A0A8E2WG87_RHILI</name>
<protein>
    <recommendedName>
        <fullName evidence="11">Probable nicotinate-nucleotide pyrophosphorylase [carboxylating]</fullName>
        <ecNumber evidence="5">2.4.2.19</ecNumber>
    </recommendedName>
    <alternativeName>
        <fullName evidence="9">Quinolinate phosphoribosyltransferase [decarboxylating]</fullName>
    </alternativeName>
</protein>
<evidence type="ECO:0000256" key="4">
    <source>
        <dbReference type="ARBA" id="ARBA00011218"/>
    </source>
</evidence>
<dbReference type="Gene3D" id="3.90.1170.20">
    <property type="entry name" value="Quinolinate phosphoribosyl transferase, N-terminal domain"/>
    <property type="match status" value="1"/>
</dbReference>
<dbReference type="GO" id="GO:0005737">
    <property type="term" value="C:cytoplasm"/>
    <property type="evidence" value="ECO:0007669"/>
    <property type="project" value="TreeGrafter"/>
</dbReference>
<dbReference type="InterPro" id="IPR002638">
    <property type="entry name" value="Quinolinate_PRibosylTrfase_C"/>
</dbReference>
<feature type="domain" description="Quinolinate phosphoribosyl transferase N-terminal" evidence="14">
    <location>
        <begin position="28"/>
        <end position="113"/>
    </location>
</feature>
<evidence type="ECO:0000256" key="1">
    <source>
        <dbReference type="ARBA" id="ARBA00003237"/>
    </source>
</evidence>
<dbReference type="EC" id="2.4.2.19" evidence="5"/>
<dbReference type="Pfam" id="PF01729">
    <property type="entry name" value="QRPTase_C"/>
    <property type="match status" value="1"/>
</dbReference>
<comment type="function">
    <text evidence="1">Involved in the catabolism of quinolinic acid (QA).</text>
</comment>
<gene>
    <name evidence="15" type="ORF">C8D77_101427</name>
</gene>
<dbReference type="Pfam" id="PF02749">
    <property type="entry name" value="QRPTase_N"/>
    <property type="match status" value="1"/>
</dbReference>
<dbReference type="PANTHER" id="PTHR32179">
    <property type="entry name" value="NICOTINATE-NUCLEOTIDE PYROPHOSPHORYLASE [CARBOXYLATING]"/>
    <property type="match status" value="1"/>
</dbReference>
<dbReference type="GO" id="GO:0034213">
    <property type="term" value="P:quinolinate catabolic process"/>
    <property type="evidence" value="ECO:0007669"/>
    <property type="project" value="TreeGrafter"/>
</dbReference>
<dbReference type="InterPro" id="IPR036068">
    <property type="entry name" value="Nicotinate_pribotase-like_C"/>
</dbReference>
<dbReference type="InterPro" id="IPR027277">
    <property type="entry name" value="NadC/ModD"/>
</dbReference>
<evidence type="ECO:0000313" key="15">
    <source>
        <dbReference type="EMBL" id="PWJ93747.1"/>
    </source>
</evidence>
<evidence type="ECO:0000256" key="9">
    <source>
        <dbReference type="ARBA" id="ARBA00033102"/>
    </source>
</evidence>
<evidence type="ECO:0000256" key="5">
    <source>
        <dbReference type="ARBA" id="ARBA00011944"/>
    </source>
</evidence>
<dbReference type="FunFam" id="3.20.20.70:FF:000030">
    <property type="entry name" value="Nicotinate-nucleotide pyrophosphorylase, carboxylating"/>
    <property type="match status" value="1"/>
</dbReference>
<accession>A0A8E2WG87</accession>
<evidence type="ECO:0000259" key="13">
    <source>
        <dbReference type="Pfam" id="PF01729"/>
    </source>
</evidence>
<organism evidence="15 16">
    <name type="scientific">Rhizobium loti</name>
    <name type="common">Mesorhizobium loti</name>
    <dbReference type="NCBI Taxonomy" id="381"/>
    <lineage>
        <taxon>Bacteria</taxon>
        <taxon>Pseudomonadati</taxon>
        <taxon>Pseudomonadota</taxon>
        <taxon>Alphaproteobacteria</taxon>
        <taxon>Hyphomicrobiales</taxon>
        <taxon>Phyllobacteriaceae</taxon>
        <taxon>Mesorhizobium</taxon>
    </lineage>
</organism>
<evidence type="ECO:0000256" key="10">
    <source>
        <dbReference type="ARBA" id="ARBA00047445"/>
    </source>
</evidence>
<dbReference type="FunFam" id="3.90.1170.20:FF:000001">
    <property type="entry name" value="Nicotinate-nucleotide diphosphorylase (Carboxylating)"/>
    <property type="match status" value="1"/>
</dbReference>
<dbReference type="PANTHER" id="PTHR32179:SF3">
    <property type="entry name" value="NICOTINATE-NUCLEOTIDE PYROPHOSPHORYLASE [CARBOXYLATING]"/>
    <property type="match status" value="1"/>
</dbReference>
<evidence type="ECO:0000256" key="7">
    <source>
        <dbReference type="ARBA" id="ARBA00022676"/>
    </source>
</evidence>
<dbReference type="RefSeq" id="WP_109658929.1">
    <property type="nucleotide sequence ID" value="NZ_QGGH01000001.1"/>
</dbReference>
<dbReference type="GeneID" id="61049772"/>
<evidence type="ECO:0000259" key="14">
    <source>
        <dbReference type="Pfam" id="PF02749"/>
    </source>
</evidence>
<dbReference type="CDD" id="cd01572">
    <property type="entry name" value="QPRTase"/>
    <property type="match status" value="1"/>
</dbReference>
<proteinExistence type="inferred from homology"/>
<evidence type="ECO:0000256" key="2">
    <source>
        <dbReference type="ARBA" id="ARBA00004893"/>
    </source>
</evidence>
<keyword evidence="7 12" id="KW-0328">Glycosyltransferase</keyword>
<evidence type="ECO:0000256" key="3">
    <source>
        <dbReference type="ARBA" id="ARBA00009400"/>
    </source>
</evidence>
<dbReference type="InterPro" id="IPR037128">
    <property type="entry name" value="Quinolinate_PRibosylTase_N_sf"/>
</dbReference>
<sequence>MNLSPPPAIMLEPLVRAALLEDLGRAGDLTTDAIVPKDLRTTTVLSARQAGIVAGLDLAMLAFRLIDQTVEMTVHRPDGSDVAQGEIIASMSGPARAILTAERTALNFLCHLSGIATATASVVAAVRGHGARIVCTRKTTPGLRAIEKYAVRAGGGSNHRFGLDDAILIKDNHIAIAGGIRPAIERARMSVGHLVKIEVEVDTLAQLEVVLALAPDAVLLDNMSLDELRQAVATVAGRAVTEASGRITLTTAPAVAATGVDLISIGWLTHSAPILDIGLDCREP</sequence>
<dbReference type="InterPro" id="IPR013785">
    <property type="entry name" value="Aldolase_TIM"/>
</dbReference>
<dbReference type="GO" id="GO:0009435">
    <property type="term" value="P:NAD+ biosynthetic process"/>
    <property type="evidence" value="ECO:0007669"/>
    <property type="project" value="UniProtKB-UniPathway"/>
</dbReference>
<evidence type="ECO:0000256" key="11">
    <source>
        <dbReference type="ARBA" id="ARBA00069173"/>
    </source>
</evidence>
<dbReference type="SUPFAM" id="SSF54675">
    <property type="entry name" value="Nicotinate/Quinolinate PRTase N-terminal domain-like"/>
    <property type="match status" value="1"/>
</dbReference>
<reference evidence="15 16" key="1">
    <citation type="submission" date="2018-05" db="EMBL/GenBank/DDBJ databases">
        <title>Genomic Encyclopedia of Type Strains, Phase IV (KMG-IV): sequencing the most valuable type-strain genomes for metagenomic binning, comparative biology and taxonomic classification.</title>
        <authorList>
            <person name="Goeker M."/>
        </authorList>
    </citation>
    <scope>NUCLEOTIDE SEQUENCE [LARGE SCALE GENOMIC DNA]</scope>
    <source>
        <strain evidence="15 16">DSM 2626</strain>
    </source>
</reference>
<dbReference type="InterPro" id="IPR022412">
    <property type="entry name" value="Quinolinate_PRibosylTrfase_N"/>
</dbReference>
<comment type="similarity">
    <text evidence="3 12">Belongs to the NadC/ModD family.</text>
</comment>
<comment type="catalytic activity">
    <reaction evidence="10">
        <text>nicotinate beta-D-ribonucleotide + CO2 + diphosphate = quinolinate + 5-phospho-alpha-D-ribose 1-diphosphate + 2 H(+)</text>
        <dbReference type="Rhea" id="RHEA:12733"/>
        <dbReference type="ChEBI" id="CHEBI:15378"/>
        <dbReference type="ChEBI" id="CHEBI:16526"/>
        <dbReference type="ChEBI" id="CHEBI:29959"/>
        <dbReference type="ChEBI" id="CHEBI:33019"/>
        <dbReference type="ChEBI" id="CHEBI:57502"/>
        <dbReference type="ChEBI" id="CHEBI:58017"/>
        <dbReference type="EC" id="2.4.2.19"/>
    </reaction>
</comment>
<dbReference type="InterPro" id="IPR004393">
    <property type="entry name" value="NadC"/>
</dbReference>
<dbReference type="NCBIfam" id="TIGR00078">
    <property type="entry name" value="nadC"/>
    <property type="match status" value="1"/>
</dbReference>
<feature type="domain" description="Quinolinate phosphoribosyl transferase C-terminal" evidence="13">
    <location>
        <begin position="115"/>
        <end position="280"/>
    </location>
</feature>
<dbReference type="PIRSF" id="PIRSF006250">
    <property type="entry name" value="NadC_ModD"/>
    <property type="match status" value="1"/>
</dbReference>
<dbReference type="UniPathway" id="UPA00253">
    <property type="reaction ID" value="UER00331"/>
</dbReference>
<keyword evidence="8 12" id="KW-0808">Transferase</keyword>
<comment type="subunit">
    <text evidence="4">Hexamer formed by 3 homodimers.</text>
</comment>
<comment type="pathway">
    <text evidence="2">Cofactor biosynthesis; NAD(+) biosynthesis; nicotinate D-ribonucleotide from quinolinate: step 1/1.</text>
</comment>
<evidence type="ECO:0000256" key="12">
    <source>
        <dbReference type="PIRNR" id="PIRNR006250"/>
    </source>
</evidence>
<comment type="caution">
    <text evidence="15">The sequence shown here is derived from an EMBL/GenBank/DDBJ whole genome shotgun (WGS) entry which is preliminary data.</text>
</comment>
<dbReference type="Gene3D" id="3.20.20.70">
    <property type="entry name" value="Aldolase class I"/>
    <property type="match status" value="1"/>
</dbReference>
<evidence type="ECO:0000313" key="16">
    <source>
        <dbReference type="Proteomes" id="UP000245631"/>
    </source>
</evidence>
<dbReference type="GO" id="GO:0004514">
    <property type="term" value="F:nicotinate-nucleotide diphosphorylase (carboxylating) activity"/>
    <property type="evidence" value="ECO:0007669"/>
    <property type="project" value="UniProtKB-EC"/>
</dbReference>
<dbReference type="SUPFAM" id="SSF51690">
    <property type="entry name" value="Nicotinate/Quinolinate PRTase C-terminal domain-like"/>
    <property type="match status" value="1"/>
</dbReference>
<evidence type="ECO:0000256" key="6">
    <source>
        <dbReference type="ARBA" id="ARBA00022642"/>
    </source>
</evidence>
<evidence type="ECO:0000256" key="8">
    <source>
        <dbReference type="ARBA" id="ARBA00022679"/>
    </source>
</evidence>
<dbReference type="Proteomes" id="UP000245631">
    <property type="component" value="Unassembled WGS sequence"/>
</dbReference>
<dbReference type="EMBL" id="QGGH01000001">
    <property type="protein sequence ID" value="PWJ93747.1"/>
    <property type="molecule type" value="Genomic_DNA"/>
</dbReference>